<keyword evidence="2" id="KW-0472">Membrane</keyword>
<feature type="region of interest" description="Disordered" evidence="1">
    <location>
        <begin position="873"/>
        <end position="893"/>
    </location>
</feature>
<keyword evidence="2" id="KW-1133">Transmembrane helix</keyword>
<evidence type="ECO:0000256" key="1">
    <source>
        <dbReference type="SAM" id="MobiDB-lite"/>
    </source>
</evidence>
<keyword evidence="4" id="KW-1185">Reference proteome</keyword>
<feature type="transmembrane region" description="Helical" evidence="2">
    <location>
        <begin position="1454"/>
        <end position="1475"/>
    </location>
</feature>
<accession>A0A0L0C2B8</accession>
<feature type="transmembrane region" description="Helical" evidence="2">
    <location>
        <begin position="303"/>
        <end position="324"/>
    </location>
</feature>
<dbReference type="InterPro" id="IPR039720">
    <property type="entry name" value="TMEM94"/>
</dbReference>
<name>A0A0L0C2B8_LUCCU</name>
<comment type="caution">
    <text evidence="3">The sequence shown here is derived from an EMBL/GenBank/DDBJ whole genome shotgun (WGS) entry which is preliminary data.</text>
</comment>
<evidence type="ECO:0008006" key="5">
    <source>
        <dbReference type="Google" id="ProtNLM"/>
    </source>
</evidence>
<feature type="transmembrane region" description="Helical" evidence="2">
    <location>
        <begin position="344"/>
        <end position="365"/>
    </location>
</feature>
<dbReference type="SUPFAM" id="SSF81665">
    <property type="entry name" value="Calcium ATPase, transmembrane domain M"/>
    <property type="match status" value="1"/>
</dbReference>
<dbReference type="STRING" id="7375.A0A0L0C2B8"/>
<dbReference type="InterPro" id="IPR023299">
    <property type="entry name" value="ATPase_P-typ_cyto_dom_N"/>
</dbReference>
<dbReference type="GO" id="GO:0000166">
    <property type="term" value="F:nucleotide binding"/>
    <property type="evidence" value="ECO:0007669"/>
    <property type="project" value="InterPro"/>
</dbReference>
<dbReference type="OMA" id="GCAMQTP"/>
<evidence type="ECO:0000313" key="3">
    <source>
        <dbReference type="EMBL" id="KNC26470.1"/>
    </source>
</evidence>
<feature type="transmembrane region" description="Helical" evidence="2">
    <location>
        <begin position="113"/>
        <end position="139"/>
    </location>
</feature>
<dbReference type="PANTHER" id="PTHR13219:SF6">
    <property type="entry name" value="TRANSMEMBRANE PROTEIN 94"/>
    <property type="match status" value="1"/>
</dbReference>
<dbReference type="SUPFAM" id="SSF81660">
    <property type="entry name" value="Metal cation-transporting ATPase, ATP-binding domain N"/>
    <property type="match status" value="1"/>
</dbReference>
<gene>
    <name evidence="3" type="ORF">FF38_08566</name>
</gene>
<protein>
    <recommendedName>
        <fullName evidence="5">Transmembrane protein 94</fullName>
    </recommendedName>
</protein>
<organism evidence="3 4">
    <name type="scientific">Lucilia cuprina</name>
    <name type="common">Green bottle fly</name>
    <name type="synonym">Australian sheep blowfly</name>
    <dbReference type="NCBI Taxonomy" id="7375"/>
    <lineage>
        <taxon>Eukaryota</taxon>
        <taxon>Metazoa</taxon>
        <taxon>Ecdysozoa</taxon>
        <taxon>Arthropoda</taxon>
        <taxon>Hexapoda</taxon>
        <taxon>Insecta</taxon>
        <taxon>Pterygota</taxon>
        <taxon>Neoptera</taxon>
        <taxon>Endopterygota</taxon>
        <taxon>Diptera</taxon>
        <taxon>Brachycera</taxon>
        <taxon>Muscomorpha</taxon>
        <taxon>Oestroidea</taxon>
        <taxon>Calliphoridae</taxon>
        <taxon>Luciliinae</taxon>
        <taxon>Lucilia</taxon>
    </lineage>
</organism>
<dbReference type="PANTHER" id="PTHR13219">
    <property type="entry name" value="TRANSMEMBRANE PROTEIN 94"/>
    <property type="match status" value="1"/>
</dbReference>
<feature type="transmembrane region" description="Helical" evidence="2">
    <location>
        <begin position="532"/>
        <end position="560"/>
    </location>
</feature>
<feature type="transmembrane region" description="Helical" evidence="2">
    <location>
        <begin position="1370"/>
        <end position="1396"/>
    </location>
</feature>
<reference evidence="3 4" key="1">
    <citation type="journal article" date="2015" name="Nat. Commun.">
        <title>Lucilia cuprina genome unlocks parasitic fly biology to underpin future interventions.</title>
        <authorList>
            <person name="Anstead C.A."/>
            <person name="Korhonen P.K."/>
            <person name="Young N.D."/>
            <person name="Hall R.S."/>
            <person name="Jex A.R."/>
            <person name="Murali S.C."/>
            <person name="Hughes D.S."/>
            <person name="Lee S.F."/>
            <person name="Perry T."/>
            <person name="Stroehlein A.J."/>
            <person name="Ansell B.R."/>
            <person name="Breugelmans B."/>
            <person name="Hofmann A."/>
            <person name="Qu J."/>
            <person name="Dugan S."/>
            <person name="Lee S.L."/>
            <person name="Chao H."/>
            <person name="Dinh H."/>
            <person name="Han Y."/>
            <person name="Doddapaneni H.V."/>
            <person name="Worley K.C."/>
            <person name="Muzny D.M."/>
            <person name="Ioannidis P."/>
            <person name="Waterhouse R.M."/>
            <person name="Zdobnov E.M."/>
            <person name="James P.J."/>
            <person name="Bagnall N.H."/>
            <person name="Kotze A.C."/>
            <person name="Gibbs R.A."/>
            <person name="Richards S."/>
            <person name="Batterham P."/>
            <person name="Gasser R.B."/>
        </authorList>
    </citation>
    <scope>NUCLEOTIDE SEQUENCE [LARGE SCALE GENOMIC DNA]</scope>
    <source>
        <strain evidence="3 4">LS</strain>
        <tissue evidence="3">Full body</tissue>
    </source>
</reference>
<feature type="region of interest" description="Disordered" evidence="1">
    <location>
        <begin position="1"/>
        <end position="31"/>
    </location>
</feature>
<keyword evidence="2" id="KW-0812">Transmembrane</keyword>
<dbReference type="Gene3D" id="3.40.1110.10">
    <property type="entry name" value="Calcium-transporting ATPase, cytoplasmic domain N"/>
    <property type="match status" value="1"/>
</dbReference>
<dbReference type="OrthoDB" id="5568754at2759"/>
<evidence type="ECO:0000256" key="2">
    <source>
        <dbReference type="SAM" id="Phobius"/>
    </source>
</evidence>
<proteinExistence type="predicted"/>
<feature type="transmembrane region" description="Helical" evidence="2">
    <location>
        <begin position="1487"/>
        <end position="1504"/>
    </location>
</feature>
<feature type="transmembrane region" description="Helical" evidence="2">
    <location>
        <begin position="1328"/>
        <end position="1350"/>
    </location>
</feature>
<dbReference type="Gene3D" id="1.20.1110.10">
    <property type="entry name" value="Calcium-transporting ATPase, transmembrane domain"/>
    <property type="match status" value="1"/>
</dbReference>
<dbReference type="EMBL" id="JRES01000984">
    <property type="protein sequence ID" value="KNC26470.1"/>
    <property type="molecule type" value="Genomic_DNA"/>
</dbReference>
<evidence type="ECO:0000313" key="4">
    <source>
        <dbReference type="Proteomes" id="UP000037069"/>
    </source>
</evidence>
<feature type="compositionally biased region" description="Polar residues" evidence="1">
    <location>
        <begin position="1"/>
        <end position="15"/>
    </location>
</feature>
<dbReference type="Proteomes" id="UP000037069">
    <property type="component" value="Unassembled WGS sequence"/>
</dbReference>
<sequence length="1537" mass="172000">MYNNKITGRTVSSGASIDGDEEDFSGNKQEGINKFNTKPEQKFNKTLNNDKQYGLSTKVALGRLHDEIEKLLKGYELKWKEESCYRQVRSAFVKRYDSPLGWSSIATSLLTTIALLISCSYLAALCLAAILSLNLYIVIRENNLRRTEIYRKCRAALNDIRLAEQELCAEWQPHNYPHICCPLSPCVSLQWTYRDGVIVNLPWALLVKGDFIVLRPGHITPGPCSEVNGKKTFNAHEIYGVAQMAEPPVKPIARSPLPDLVCCLENTPYLTNLKLILENSLKRPPTIYNQQRYLLVTKYIQQWGFICALIVTLFAGILRLHGFGLSTTSDGHYEWMDMLIESPASAVIPLLPLIFPLMWISMNLWGIARLQCFLRTPQLVLGKDSEKSFEEDLDTPSFDYENVALHRSKVFRNWLQMWQGNSELLPRSANVVQVLGSITALCCVDKKGILSWPNPTAEKVFFLHDTDDNNLEEKSCQTSLNSESDIPDHTVPKGNGIVAEVLDLTHDQHCPFRLEFDDQEWKNHIKSLKPLGAIYFILIMTLKGNVIQLNLYLLGLAILLNTCSPLTHDHYAQFCGHVTAVAMLDKDLVPVTNRRCLCELAKQIGFTDHATDRFTLEGQLATYRHLQPDVVRRDIRFARQLQLSSKVKVPFPHSLSVVMRENPGGYLSLFTQGTADIILDCCDDFWDGEDLRPLSPQDRKRALDFYQRSALTAYCTAFAYRPLRHGINGALSGGPNKNGGNIAYLELPPESKLRMQHVDKMHCDFECGHGKLSHSISTDSLLFSESKEDDITDVEGCFEMQCHQVFIGMVTMQYQAQTDIVQLVERLERACIRFVHFSKENELRSRVFSEKMGLESGWNCHISLLSESDEKLANAGGGVQSPKTTGKLDYSNNVNNMTTTTTSTTTSTTNPPTITSTSHANKTIITAINCTTTTTTTTTTTSTSTTSTTINKRSSSVINHDVIEFIQPPQPPMCSTTTTTTAIITTTTSATSDTHDNDNSIEIQILGNVATDDDSSDLNYLLPPLNNLESSKALSSSAPGAISNHLMHIADNNETCSNASLAGSRDSINESLKASRRRQSQDSALDENCRSISILTESTEQSAPVHFDMSNRAKLPRGIENIRPHLEKVDNVPLQVSLFTDCSAEATTQMLEIMQSYGEIVVCLGSSASNSNAEIFLQADCSIAVEPLYPQVCQDIEAYTEANIINNKLRIKRKSVALPSCELQEEFAAEELLETGQYGATSGNARPMQCPGNTISPIYLSRILNSLPCSISVKREDPLSLVAIIELSRRFSSGLWNCIQFWACCGGALSLINILSACLSLRPLLTPLMVIYIMCIPVPLISLALAHIDLDPKIMNRATGKKQTEYDSRVFGFVLWCYGCKFLTPILVMILSYCAFMDHPIKIMDVEDDDKHINLEIARIFSTLGILLHFVTVSASFVHRDHSLWQKNPFRNRIWAFSCFCILVFHSFLCMTEILLNDDVHAQLDDAWPAIVFLFVGCLISLLVSEICKWQEIKVNTRYQRRARLDFGTKLGMNSPF</sequence>
<dbReference type="InterPro" id="IPR023298">
    <property type="entry name" value="ATPase_P-typ_TM_dom_sf"/>
</dbReference>
<feature type="transmembrane region" description="Helical" evidence="2">
    <location>
        <begin position="1299"/>
        <end position="1321"/>
    </location>
</feature>